<dbReference type="Gene3D" id="2.30.30.40">
    <property type="entry name" value="SH3 Domains"/>
    <property type="match status" value="1"/>
</dbReference>
<name>A0A7M2X054_9BACT</name>
<reference evidence="2 3" key="1">
    <citation type="submission" date="2020-10" db="EMBL/GenBank/DDBJ databases">
        <title>Wide distribution of Phycisphaera-like planctomycetes from WD2101 soil group in peatlands and genome analysis of the first cultivated representative.</title>
        <authorList>
            <person name="Dedysh S.N."/>
            <person name="Beletsky A.V."/>
            <person name="Ivanova A."/>
            <person name="Kulichevskaya I.S."/>
            <person name="Suzina N.E."/>
            <person name="Philippov D.A."/>
            <person name="Rakitin A.L."/>
            <person name="Mardanov A.V."/>
            <person name="Ravin N.V."/>
        </authorList>
    </citation>
    <scope>NUCLEOTIDE SEQUENCE [LARGE SCALE GENOMIC DNA]</scope>
    <source>
        <strain evidence="2 3">M1803</strain>
    </source>
</reference>
<dbReference type="KEGG" id="hbs:IPV69_06695"/>
<dbReference type="SUPFAM" id="SSF50341">
    <property type="entry name" value="CheW-like"/>
    <property type="match status" value="1"/>
</dbReference>
<organism evidence="2 3">
    <name type="scientific">Humisphaera borealis</name>
    <dbReference type="NCBI Taxonomy" id="2807512"/>
    <lineage>
        <taxon>Bacteria</taxon>
        <taxon>Pseudomonadati</taxon>
        <taxon>Planctomycetota</taxon>
        <taxon>Phycisphaerae</taxon>
        <taxon>Tepidisphaerales</taxon>
        <taxon>Tepidisphaeraceae</taxon>
        <taxon>Humisphaera</taxon>
    </lineage>
</organism>
<dbReference type="PROSITE" id="PS50851">
    <property type="entry name" value="CHEW"/>
    <property type="match status" value="1"/>
</dbReference>
<accession>A0A7M2X054</accession>
<protein>
    <submittedName>
        <fullName evidence="2">Purine-binding chemotaxis protein CheW</fullName>
    </submittedName>
</protein>
<dbReference type="CDD" id="cd00732">
    <property type="entry name" value="CheW"/>
    <property type="match status" value="1"/>
</dbReference>
<dbReference type="AlphaFoldDB" id="A0A7M2X054"/>
<keyword evidence="3" id="KW-1185">Reference proteome</keyword>
<dbReference type="GO" id="GO:0005829">
    <property type="term" value="C:cytosol"/>
    <property type="evidence" value="ECO:0007669"/>
    <property type="project" value="TreeGrafter"/>
</dbReference>
<dbReference type="GO" id="GO:0007165">
    <property type="term" value="P:signal transduction"/>
    <property type="evidence" value="ECO:0007669"/>
    <property type="project" value="InterPro"/>
</dbReference>
<dbReference type="EMBL" id="CP063458">
    <property type="protein sequence ID" value="QOV91043.1"/>
    <property type="molecule type" value="Genomic_DNA"/>
</dbReference>
<dbReference type="SMART" id="SM00260">
    <property type="entry name" value="CheW"/>
    <property type="match status" value="1"/>
</dbReference>
<feature type="domain" description="CheW-like" evidence="1">
    <location>
        <begin position="14"/>
        <end position="158"/>
    </location>
</feature>
<proteinExistence type="predicted"/>
<evidence type="ECO:0000313" key="2">
    <source>
        <dbReference type="EMBL" id="QOV91043.1"/>
    </source>
</evidence>
<gene>
    <name evidence="2" type="ORF">IPV69_06695</name>
</gene>
<evidence type="ECO:0000259" key="1">
    <source>
        <dbReference type="PROSITE" id="PS50851"/>
    </source>
</evidence>
<dbReference type="Pfam" id="PF01584">
    <property type="entry name" value="CheW"/>
    <property type="match status" value="1"/>
</dbReference>
<evidence type="ECO:0000313" key="3">
    <source>
        <dbReference type="Proteomes" id="UP000593765"/>
    </source>
</evidence>
<dbReference type="PANTHER" id="PTHR22617:SF23">
    <property type="entry name" value="CHEMOTAXIS PROTEIN CHEW"/>
    <property type="match status" value="1"/>
</dbReference>
<dbReference type="InterPro" id="IPR002545">
    <property type="entry name" value="CheW-lke_dom"/>
</dbReference>
<dbReference type="RefSeq" id="WP_206294152.1">
    <property type="nucleotide sequence ID" value="NZ_CP063458.1"/>
</dbReference>
<dbReference type="InterPro" id="IPR039315">
    <property type="entry name" value="CheW"/>
</dbReference>
<dbReference type="Proteomes" id="UP000593765">
    <property type="component" value="Chromosome"/>
</dbReference>
<sequence>MTAISKPQTSMAQAGKYLTFALGDEEYGIEILKVREIVGCLDITPVPRTEPHVKGVVNLRGQVISVMDLRTAFGMNEVPRTEQTCIIVLEVRRDGRKVSCGMVVDRVREVLNITESQIEPPPDLGAAVQGGCILGMGKVGDRVKILLDIDAVLGFASEGAARAA</sequence>
<dbReference type="GO" id="GO:0006935">
    <property type="term" value="P:chemotaxis"/>
    <property type="evidence" value="ECO:0007669"/>
    <property type="project" value="InterPro"/>
</dbReference>
<dbReference type="Gene3D" id="2.40.50.180">
    <property type="entry name" value="CheA-289, Domain 4"/>
    <property type="match status" value="1"/>
</dbReference>
<dbReference type="PANTHER" id="PTHR22617">
    <property type="entry name" value="CHEMOTAXIS SENSOR HISTIDINE KINASE-RELATED"/>
    <property type="match status" value="1"/>
</dbReference>
<dbReference type="InterPro" id="IPR036061">
    <property type="entry name" value="CheW-like_dom_sf"/>
</dbReference>